<dbReference type="GO" id="GO:0008168">
    <property type="term" value="F:methyltransferase activity"/>
    <property type="evidence" value="ECO:0007669"/>
    <property type="project" value="UniProtKB-KW"/>
</dbReference>
<dbReference type="EMBL" id="FOGI01000018">
    <property type="protein sequence ID" value="SES47885.1"/>
    <property type="molecule type" value="Genomic_DNA"/>
</dbReference>
<evidence type="ECO:0000259" key="1">
    <source>
        <dbReference type="Pfam" id="PF13649"/>
    </source>
</evidence>
<proteinExistence type="predicted"/>
<sequence length="251" mass="27358">MRSFDELVQEAAAVPVSGSDYSWLEGRAGEERPPWGYARLVGQRASRARRVLDAQGGDGQILAGALRIRPEVLAVTDNRPDLLESARRALAPWGAAVVEAEDGVLPFRDGAFDLVVSRHPRIGSTNWSEVARVLAPGGAYLGQHVGSGSGRELVEAMLGAQEVEDGLAEREADAARAAGLRVRDLRKVGLQVEFGDIGAVVYLLRKIVWFVPDFAVDPYREHLALLDKHIRAEGSFRTLAHRFLIDAHAPR</sequence>
<keyword evidence="2" id="KW-0808">Transferase</keyword>
<accession>A0A1H9XNY0</accession>
<dbReference type="Pfam" id="PF13649">
    <property type="entry name" value="Methyltransf_25"/>
    <property type="match status" value="1"/>
</dbReference>
<dbReference type="PANTHER" id="PTHR43460:SF1">
    <property type="entry name" value="METHYLTRANSFERASE TYPE 11 DOMAIN-CONTAINING PROTEIN"/>
    <property type="match status" value="1"/>
</dbReference>
<name>A0A1H9XNY0_9PSEU</name>
<dbReference type="RefSeq" id="WP_092786569.1">
    <property type="nucleotide sequence ID" value="NZ_FOGI01000018.1"/>
</dbReference>
<dbReference type="AlphaFoldDB" id="A0A1H9XNY0"/>
<keyword evidence="2" id="KW-0489">Methyltransferase</keyword>
<dbReference type="PANTHER" id="PTHR43460">
    <property type="entry name" value="METHYLTRANSFERASE"/>
    <property type="match status" value="1"/>
</dbReference>
<reference evidence="3" key="1">
    <citation type="submission" date="2016-10" db="EMBL/GenBank/DDBJ databases">
        <authorList>
            <person name="Varghese N."/>
            <person name="Submissions S."/>
        </authorList>
    </citation>
    <scope>NUCLEOTIDE SEQUENCE [LARGE SCALE GENOMIC DNA]</scope>
    <source>
        <strain evidence="3">DSM 44260</strain>
    </source>
</reference>
<gene>
    <name evidence="2" type="ORF">SAMN04487818_11827</name>
</gene>
<keyword evidence="3" id="KW-1185">Reference proteome</keyword>
<dbReference type="CDD" id="cd02440">
    <property type="entry name" value="AdoMet_MTases"/>
    <property type="match status" value="1"/>
</dbReference>
<protein>
    <submittedName>
        <fullName evidence="2">Methyltransferase domain-containing protein</fullName>
    </submittedName>
</protein>
<dbReference type="Gene3D" id="3.40.50.150">
    <property type="entry name" value="Vaccinia Virus protein VP39"/>
    <property type="match status" value="1"/>
</dbReference>
<evidence type="ECO:0000313" key="2">
    <source>
        <dbReference type="EMBL" id="SES47885.1"/>
    </source>
</evidence>
<dbReference type="SUPFAM" id="SSF53335">
    <property type="entry name" value="S-adenosyl-L-methionine-dependent methyltransferases"/>
    <property type="match status" value="1"/>
</dbReference>
<feature type="domain" description="Methyltransferase" evidence="1">
    <location>
        <begin position="51"/>
        <end position="138"/>
    </location>
</feature>
<organism evidence="2 3">
    <name type="scientific">Actinokineospora terrae</name>
    <dbReference type="NCBI Taxonomy" id="155974"/>
    <lineage>
        <taxon>Bacteria</taxon>
        <taxon>Bacillati</taxon>
        <taxon>Actinomycetota</taxon>
        <taxon>Actinomycetes</taxon>
        <taxon>Pseudonocardiales</taxon>
        <taxon>Pseudonocardiaceae</taxon>
        <taxon>Actinokineospora</taxon>
    </lineage>
</organism>
<dbReference type="InterPro" id="IPR041698">
    <property type="entry name" value="Methyltransf_25"/>
</dbReference>
<evidence type="ECO:0000313" key="3">
    <source>
        <dbReference type="Proteomes" id="UP000199051"/>
    </source>
</evidence>
<dbReference type="Proteomes" id="UP000199051">
    <property type="component" value="Unassembled WGS sequence"/>
</dbReference>
<dbReference type="InterPro" id="IPR052939">
    <property type="entry name" value="23S_rRNA_MeTrnsfrase_RlmA"/>
</dbReference>
<dbReference type="InterPro" id="IPR029063">
    <property type="entry name" value="SAM-dependent_MTases_sf"/>
</dbReference>
<dbReference type="GO" id="GO:0032259">
    <property type="term" value="P:methylation"/>
    <property type="evidence" value="ECO:0007669"/>
    <property type="project" value="UniProtKB-KW"/>
</dbReference>
<dbReference type="STRING" id="155974.SAMN04487818_11827"/>